<evidence type="ECO:0000313" key="1">
    <source>
        <dbReference type="EMBL" id="NEE04682.1"/>
    </source>
</evidence>
<name>A0A6L9SJU9_9ACTN</name>
<dbReference type="Pfam" id="PF13242">
    <property type="entry name" value="Hydrolase_like"/>
    <property type="match status" value="1"/>
</dbReference>
<dbReference type="Gene3D" id="3.40.50.1000">
    <property type="entry name" value="HAD superfamily/HAD-like"/>
    <property type="match status" value="2"/>
</dbReference>
<dbReference type="PANTHER" id="PTHR19288:SF95">
    <property type="entry name" value="D-GLYCEROL 3-PHOSPHATE PHOSPHATASE"/>
    <property type="match status" value="1"/>
</dbReference>
<dbReference type="NCBIfam" id="TIGR01460">
    <property type="entry name" value="HAD-SF-IIA"/>
    <property type="match status" value="1"/>
</dbReference>
<proteinExistence type="predicted"/>
<dbReference type="InterPro" id="IPR023214">
    <property type="entry name" value="HAD_sf"/>
</dbReference>
<dbReference type="InterPro" id="IPR006357">
    <property type="entry name" value="HAD-SF_hydro_IIA"/>
</dbReference>
<dbReference type="SUPFAM" id="SSF56784">
    <property type="entry name" value="HAD-like"/>
    <property type="match status" value="1"/>
</dbReference>
<dbReference type="AlphaFoldDB" id="A0A6L9SJU9"/>
<protein>
    <submittedName>
        <fullName evidence="1">HAD-IIA family hydrolase</fullName>
    </submittedName>
</protein>
<dbReference type="PANTHER" id="PTHR19288">
    <property type="entry name" value="4-NITROPHENYLPHOSPHATASE-RELATED"/>
    <property type="match status" value="1"/>
</dbReference>
<dbReference type="InterPro" id="IPR036412">
    <property type="entry name" value="HAD-like_sf"/>
</dbReference>
<reference evidence="1 2" key="1">
    <citation type="submission" date="2020-02" db="EMBL/GenBank/DDBJ databases">
        <authorList>
            <person name="Li X.-J."/>
            <person name="Han X.-M."/>
        </authorList>
    </citation>
    <scope>NUCLEOTIDE SEQUENCE [LARGE SCALE GENOMIC DNA]</scope>
    <source>
        <strain evidence="1 2">CCTCC AB 2017055</strain>
    </source>
</reference>
<dbReference type="Pfam" id="PF13344">
    <property type="entry name" value="Hydrolase_6"/>
    <property type="match status" value="1"/>
</dbReference>
<gene>
    <name evidence="1" type="ORF">G1H10_31425</name>
</gene>
<accession>A0A6L9SJU9</accession>
<dbReference type="EMBL" id="JAAGOA010000040">
    <property type="protein sequence ID" value="NEE04682.1"/>
    <property type="molecule type" value="Genomic_DNA"/>
</dbReference>
<keyword evidence="2" id="KW-1185">Reference proteome</keyword>
<dbReference type="GO" id="GO:0016791">
    <property type="term" value="F:phosphatase activity"/>
    <property type="evidence" value="ECO:0007669"/>
    <property type="project" value="TreeGrafter"/>
</dbReference>
<organism evidence="1 2">
    <name type="scientific">Phytoactinopolyspora halotolerans</name>
    <dbReference type="NCBI Taxonomy" id="1981512"/>
    <lineage>
        <taxon>Bacteria</taxon>
        <taxon>Bacillati</taxon>
        <taxon>Actinomycetota</taxon>
        <taxon>Actinomycetes</taxon>
        <taxon>Jiangellales</taxon>
        <taxon>Jiangellaceae</taxon>
        <taxon>Phytoactinopolyspora</taxon>
    </lineage>
</organism>
<dbReference type="Proteomes" id="UP000475214">
    <property type="component" value="Unassembled WGS sequence"/>
</dbReference>
<evidence type="ECO:0000313" key="2">
    <source>
        <dbReference type="Proteomes" id="UP000475214"/>
    </source>
</evidence>
<sequence length="361" mass="37714">MVDVNGREATAQSSVRTTLAQMYDVALLDLDGVVYVGSKPVEHAADALHGARADGMRLAFVTNNASRPPFVVAEHLTEIGVTAFDNEVITSAQAAARLLAERLPEGSRVLVVGGEGLAVALREQGLTPVLSLEEAPEAVVQGFAPTVDWRALAEATYAVRQGLLWVASNLDRTIPTARGIAPGNGTLVEAVRVASGRDPIAAGKPEPPMHREAVLRTGADRPLVVGDRLDTDIEGACRGGVDSLLVMTGVCTPEELLFAPPEHRPTYLGGDLRALHEPPDRLAVAAGSTRSGSWEAAVEDAALKLRRRSDDAEHGGADHEDAGRDGVDALRAACGAVWAAGTEHVDRGSVAEVIAGVGGMH</sequence>
<comment type="caution">
    <text evidence="1">The sequence shown here is derived from an EMBL/GenBank/DDBJ whole genome shotgun (WGS) entry which is preliminary data.</text>
</comment>
<keyword evidence="1" id="KW-0378">Hydrolase</keyword>
<dbReference type="GO" id="GO:0005737">
    <property type="term" value="C:cytoplasm"/>
    <property type="evidence" value="ECO:0007669"/>
    <property type="project" value="TreeGrafter"/>
</dbReference>